<dbReference type="GO" id="GO:0004497">
    <property type="term" value="F:monooxygenase activity"/>
    <property type="evidence" value="ECO:0007669"/>
    <property type="project" value="InterPro"/>
</dbReference>
<dbReference type="Gramene" id="FCD_00006845-RA">
    <property type="protein sequence ID" value="FCD_00006845-RA:cds"/>
    <property type="gene ID" value="FCD_00006845"/>
</dbReference>
<accession>A0AA87ZSK4</accession>
<dbReference type="AlphaFoldDB" id="A0AA87ZSK4"/>
<comment type="caution">
    <text evidence="3">The sequence shown here is derived from an EMBL/GenBank/DDBJ whole genome shotgun (WGS) entry which is preliminary data.</text>
</comment>
<keyword evidence="4" id="KW-1185">Reference proteome</keyword>
<keyword evidence="2" id="KW-1133">Transmembrane helix</keyword>
<dbReference type="InterPro" id="IPR001128">
    <property type="entry name" value="Cyt_P450"/>
</dbReference>
<dbReference type="GO" id="GO:0005506">
    <property type="term" value="F:iron ion binding"/>
    <property type="evidence" value="ECO:0007669"/>
    <property type="project" value="InterPro"/>
</dbReference>
<gene>
    <name evidence="3" type="ORF">TIFTF001_003623</name>
</gene>
<dbReference type="GO" id="GO:0016705">
    <property type="term" value="F:oxidoreductase activity, acting on paired donors, with incorporation or reduction of molecular oxygen"/>
    <property type="evidence" value="ECO:0007669"/>
    <property type="project" value="InterPro"/>
</dbReference>
<proteinExistence type="inferred from homology"/>
<organism evidence="3 4">
    <name type="scientific">Ficus carica</name>
    <name type="common">Common fig</name>
    <dbReference type="NCBI Taxonomy" id="3494"/>
    <lineage>
        <taxon>Eukaryota</taxon>
        <taxon>Viridiplantae</taxon>
        <taxon>Streptophyta</taxon>
        <taxon>Embryophyta</taxon>
        <taxon>Tracheophyta</taxon>
        <taxon>Spermatophyta</taxon>
        <taxon>Magnoliopsida</taxon>
        <taxon>eudicotyledons</taxon>
        <taxon>Gunneridae</taxon>
        <taxon>Pentapetalae</taxon>
        <taxon>rosids</taxon>
        <taxon>fabids</taxon>
        <taxon>Rosales</taxon>
        <taxon>Moraceae</taxon>
        <taxon>Ficeae</taxon>
        <taxon>Ficus</taxon>
    </lineage>
</organism>
<dbReference type="Proteomes" id="UP001187192">
    <property type="component" value="Unassembled WGS sequence"/>
</dbReference>
<evidence type="ECO:0000256" key="1">
    <source>
        <dbReference type="ARBA" id="ARBA00010617"/>
    </source>
</evidence>
<keyword evidence="2" id="KW-0472">Membrane</keyword>
<evidence type="ECO:0000313" key="3">
    <source>
        <dbReference type="EMBL" id="GMN32338.1"/>
    </source>
</evidence>
<sequence length="314" mass="35402">MAETVDMEVPDFLFSILLLLLLLLPVLYLILKHFKASKSPPIPPGPFSWPILGNLLQIGKNPLATLTQFGQTYGHLFSIKIGSQRVVVASSSAAAMEILKTQDRLLSGRYVPHVSPTKSSELNSLSVVWSLECNESWKYLRSLCKTQLFLGKAIESQAYLREEKVRKMMKYIISNEGKPLKVRDIAFAMTFNMLGNTLMSTDLINFEQESEDGGTSGVFRTIMEFAALTNVSDLYPILGPLDLQGLKKKATGIYHQCCAMLEAIIKERREKRRFDSTPSQQDFLDVLISNGSSNDQINILFLERWDMMQFICVC</sequence>
<evidence type="ECO:0000256" key="2">
    <source>
        <dbReference type="SAM" id="Phobius"/>
    </source>
</evidence>
<dbReference type="EMBL" id="BTGU01000003">
    <property type="protein sequence ID" value="GMN32338.1"/>
    <property type="molecule type" value="Genomic_DNA"/>
</dbReference>
<protein>
    <recommendedName>
        <fullName evidence="5">Cytochrome P450</fullName>
    </recommendedName>
</protein>
<name>A0AA87ZSK4_FICCA</name>
<evidence type="ECO:0008006" key="5">
    <source>
        <dbReference type="Google" id="ProtNLM"/>
    </source>
</evidence>
<evidence type="ECO:0000313" key="4">
    <source>
        <dbReference type="Proteomes" id="UP001187192"/>
    </source>
</evidence>
<dbReference type="PANTHER" id="PTHR47950:SF6">
    <property type="entry name" value="CYTOCHROME P450"/>
    <property type="match status" value="1"/>
</dbReference>
<dbReference type="GO" id="GO:0020037">
    <property type="term" value="F:heme binding"/>
    <property type="evidence" value="ECO:0007669"/>
    <property type="project" value="InterPro"/>
</dbReference>
<feature type="transmembrane region" description="Helical" evidence="2">
    <location>
        <begin position="12"/>
        <end position="31"/>
    </location>
</feature>
<keyword evidence="2" id="KW-0812">Transmembrane</keyword>
<dbReference type="PANTHER" id="PTHR47950">
    <property type="entry name" value="CYTOCHROME P450, FAMILY 76, SUBFAMILY C, POLYPEPTIDE 5-RELATED"/>
    <property type="match status" value="1"/>
</dbReference>
<dbReference type="SUPFAM" id="SSF48264">
    <property type="entry name" value="Cytochrome P450"/>
    <property type="match status" value="1"/>
</dbReference>
<reference evidence="3" key="1">
    <citation type="submission" date="2023-07" db="EMBL/GenBank/DDBJ databases">
        <title>draft genome sequence of fig (Ficus carica).</title>
        <authorList>
            <person name="Takahashi T."/>
            <person name="Nishimura K."/>
        </authorList>
    </citation>
    <scope>NUCLEOTIDE SEQUENCE</scope>
</reference>
<dbReference type="Gene3D" id="1.10.630.10">
    <property type="entry name" value="Cytochrome P450"/>
    <property type="match status" value="1"/>
</dbReference>
<comment type="similarity">
    <text evidence="1">Belongs to the cytochrome P450 family.</text>
</comment>
<dbReference type="Pfam" id="PF00067">
    <property type="entry name" value="p450"/>
    <property type="match status" value="1"/>
</dbReference>
<dbReference type="InterPro" id="IPR036396">
    <property type="entry name" value="Cyt_P450_sf"/>
</dbReference>